<dbReference type="AlphaFoldDB" id="A0A5B8LPB6"/>
<dbReference type="InterPro" id="IPR037523">
    <property type="entry name" value="VOC_core"/>
</dbReference>
<sequence length="118" mass="12826">MLDHVGLRTTQFDHLMAFYKAVLAPLGYTVMMEYPGAAGLGRAYPDFWIGADDKGSSNIHLAFKTDDRKAVDAFHAAALAHGGKDNGAPGLRDYTPTYYAAFVIDPDGNNLEVVCNEE</sequence>
<dbReference type="Proteomes" id="UP000315364">
    <property type="component" value="Chromosome"/>
</dbReference>
<dbReference type="PROSITE" id="PS51819">
    <property type="entry name" value="VOC"/>
    <property type="match status" value="1"/>
</dbReference>
<dbReference type="OrthoDB" id="9807407at2"/>
<dbReference type="InterPro" id="IPR029068">
    <property type="entry name" value="Glyas_Bleomycin-R_OHBP_Dase"/>
</dbReference>
<protein>
    <submittedName>
        <fullName evidence="2">VOC family protein</fullName>
    </submittedName>
</protein>
<evidence type="ECO:0000313" key="2">
    <source>
        <dbReference type="EMBL" id="QDZ10003.1"/>
    </source>
</evidence>
<feature type="domain" description="VOC" evidence="1">
    <location>
        <begin position="1"/>
        <end position="116"/>
    </location>
</feature>
<dbReference type="Gene3D" id="3.10.180.10">
    <property type="entry name" value="2,3-Dihydroxybiphenyl 1,2-Dioxygenase, domain 1"/>
    <property type="match status" value="1"/>
</dbReference>
<dbReference type="SUPFAM" id="SSF54593">
    <property type="entry name" value="Glyoxalase/Bleomycin resistance protein/Dihydroxybiphenyl dioxygenase"/>
    <property type="match status" value="1"/>
</dbReference>
<dbReference type="Pfam" id="PF00903">
    <property type="entry name" value="Glyoxalase"/>
    <property type="match status" value="1"/>
</dbReference>
<evidence type="ECO:0000259" key="1">
    <source>
        <dbReference type="PROSITE" id="PS51819"/>
    </source>
</evidence>
<keyword evidence="3" id="KW-1185">Reference proteome</keyword>
<reference evidence="2 3" key="1">
    <citation type="submission" date="2019-07" db="EMBL/GenBank/DDBJ databases">
        <title>Full genome sequence of Devosia sp. Gsoil 520.</title>
        <authorList>
            <person name="Im W.-T."/>
        </authorList>
    </citation>
    <scope>NUCLEOTIDE SEQUENCE [LARGE SCALE GENOMIC DNA]</scope>
    <source>
        <strain evidence="2 3">Gsoil 520</strain>
    </source>
</reference>
<dbReference type="CDD" id="cd07262">
    <property type="entry name" value="VOC_like"/>
    <property type="match status" value="1"/>
</dbReference>
<dbReference type="KEGG" id="dea:FPZ08_04120"/>
<organism evidence="2 3">
    <name type="scientific">Devosia ginsengisoli</name>
    <dbReference type="NCBI Taxonomy" id="400770"/>
    <lineage>
        <taxon>Bacteria</taxon>
        <taxon>Pseudomonadati</taxon>
        <taxon>Pseudomonadota</taxon>
        <taxon>Alphaproteobacteria</taxon>
        <taxon>Hyphomicrobiales</taxon>
        <taxon>Devosiaceae</taxon>
        <taxon>Devosia</taxon>
    </lineage>
</organism>
<dbReference type="RefSeq" id="WP_146288810.1">
    <property type="nucleotide sequence ID" value="NZ_CP042304.1"/>
</dbReference>
<dbReference type="PANTHER" id="PTHR35006">
    <property type="entry name" value="GLYOXALASE FAMILY PROTEIN (AFU_ORTHOLOGUE AFUA_5G14830)"/>
    <property type="match status" value="1"/>
</dbReference>
<proteinExistence type="predicted"/>
<gene>
    <name evidence="2" type="ORF">FPZ08_04120</name>
</gene>
<dbReference type="PANTHER" id="PTHR35006:SF2">
    <property type="entry name" value="GLYOXALASE FAMILY PROTEIN (AFU_ORTHOLOGUE AFUA_5G14830)"/>
    <property type="match status" value="1"/>
</dbReference>
<accession>A0A5B8LPB6</accession>
<name>A0A5B8LPB6_9HYPH</name>
<evidence type="ECO:0000313" key="3">
    <source>
        <dbReference type="Proteomes" id="UP000315364"/>
    </source>
</evidence>
<dbReference type="InterPro" id="IPR004360">
    <property type="entry name" value="Glyas_Fos-R_dOase_dom"/>
</dbReference>
<dbReference type="EMBL" id="CP042304">
    <property type="protein sequence ID" value="QDZ10003.1"/>
    <property type="molecule type" value="Genomic_DNA"/>
</dbReference>